<dbReference type="PANTHER" id="PTHR13386:SF1">
    <property type="entry name" value="HISTONE PARYLATION FACTOR 1"/>
    <property type="match status" value="1"/>
</dbReference>
<name>A0ABN8AR28_CHISP</name>
<evidence type="ECO:0000256" key="5">
    <source>
        <dbReference type="ARBA" id="ARBA00023242"/>
    </source>
</evidence>
<keyword evidence="4" id="KW-0158">Chromosome</keyword>
<dbReference type="Pfam" id="PF10228">
    <property type="entry name" value="HPF1"/>
    <property type="match status" value="1"/>
</dbReference>
<accession>A0ABN8AR28</accession>
<keyword evidence="9" id="KW-1185">Reference proteome</keyword>
<sequence length="458" mass="52799">MQWSPQKLPVKKAFGSFLCQDLSIMSSDNEWQTYTKDSRTVCKYGAKCYQKNPEHHRTYKHPPNLKNTTKNKRVQRKFSPYTKKNSETHNDKIPETSEVKLQANNESENTDKSNHAESLPDTHKVNVQVKLPENIEFYGKNCNQDTIKELFLVHMPDDFYKFYECMNKDGNECEKLLASVNLELIGPYDLLKGKLPILDEKELYLIHWRFYYDPPEFQTVLKKRGSSQYHIGYYRDNPDEKPQFLASNDSEKDCKITPIAHNIFAAVYYYLENEKMTSPFVAMACQKLIDIIKKAAEKYNFCIEKYNVKDRQGKIATKTLHGAGIVVPYNKKTQLGYRRLTESDATLKKIFDKLQNAVDQVEKDAALSDLQPVITYANIAVDECDFGTGLEAGIDLFCSGLKELESSALSCLMSAYNLLNRDAFSKIIMAHMKYRRKGAKLSILDFNPHFTRHLATLS</sequence>
<feature type="domain" description="PBZ-type" evidence="7">
    <location>
        <begin position="39"/>
        <end position="63"/>
    </location>
</feature>
<organism evidence="8 9">
    <name type="scientific">Chilo suppressalis</name>
    <name type="common">Asiatic rice borer moth</name>
    <dbReference type="NCBI Taxonomy" id="168631"/>
    <lineage>
        <taxon>Eukaryota</taxon>
        <taxon>Metazoa</taxon>
        <taxon>Ecdysozoa</taxon>
        <taxon>Arthropoda</taxon>
        <taxon>Hexapoda</taxon>
        <taxon>Insecta</taxon>
        <taxon>Pterygota</taxon>
        <taxon>Neoptera</taxon>
        <taxon>Endopterygota</taxon>
        <taxon>Lepidoptera</taxon>
        <taxon>Glossata</taxon>
        <taxon>Ditrysia</taxon>
        <taxon>Pyraloidea</taxon>
        <taxon>Crambidae</taxon>
        <taxon>Crambinae</taxon>
        <taxon>Chilo</taxon>
    </lineage>
</organism>
<evidence type="ECO:0000256" key="4">
    <source>
        <dbReference type="ARBA" id="ARBA00022454"/>
    </source>
</evidence>
<dbReference type="PANTHER" id="PTHR13386">
    <property type="entry name" value="HISTONE PARYLATION FACTOR 1"/>
    <property type="match status" value="1"/>
</dbReference>
<dbReference type="Pfam" id="PF10283">
    <property type="entry name" value="zf-CCHH"/>
    <property type="match status" value="1"/>
</dbReference>
<protein>
    <recommendedName>
        <fullName evidence="7">PBZ-type domain-containing protein</fullName>
    </recommendedName>
</protein>
<proteinExistence type="inferred from homology"/>
<comment type="similarity">
    <text evidence="3">Belongs to the HPF1 family.</text>
</comment>
<dbReference type="Proteomes" id="UP001153292">
    <property type="component" value="Chromosome 1"/>
</dbReference>
<evidence type="ECO:0000256" key="3">
    <source>
        <dbReference type="ARBA" id="ARBA00010803"/>
    </source>
</evidence>
<evidence type="ECO:0000313" key="8">
    <source>
        <dbReference type="EMBL" id="CAH0397009.1"/>
    </source>
</evidence>
<evidence type="ECO:0000259" key="7">
    <source>
        <dbReference type="Pfam" id="PF10283"/>
    </source>
</evidence>
<reference evidence="8" key="1">
    <citation type="submission" date="2021-12" db="EMBL/GenBank/DDBJ databases">
        <authorList>
            <person name="King R."/>
        </authorList>
    </citation>
    <scope>NUCLEOTIDE SEQUENCE</scope>
</reference>
<dbReference type="InterPro" id="IPR019361">
    <property type="entry name" value="HPF1"/>
</dbReference>
<evidence type="ECO:0000256" key="6">
    <source>
        <dbReference type="SAM" id="MobiDB-lite"/>
    </source>
</evidence>
<evidence type="ECO:0000256" key="1">
    <source>
        <dbReference type="ARBA" id="ARBA00004123"/>
    </source>
</evidence>
<dbReference type="InterPro" id="IPR019406">
    <property type="entry name" value="APLF_PBZ"/>
</dbReference>
<keyword evidence="5" id="KW-0539">Nucleus</keyword>
<comment type="subcellular location">
    <subcellularLocation>
        <location evidence="2">Chromosome</location>
    </subcellularLocation>
    <subcellularLocation>
        <location evidence="1">Nucleus</location>
    </subcellularLocation>
</comment>
<evidence type="ECO:0000313" key="9">
    <source>
        <dbReference type="Proteomes" id="UP001153292"/>
    </source>
</evidence>
<gene>
    <name evidence="8" type="ORF">CHILSU_LOCUS62</name>
</gene>
<feature type="region of interest" description="Disordered" evidence="6">
    <location>
        <begin position="53"/>
        <end position="99"/>
    </location>
</feature>
<feature type="compositionally biased region" description="Basic and acidic residues" evidence="6">
    <location>
        <begin position="84"/>
        <end position="98"/>
    </location>
</feature>
<evidence type="ECO:0000256" key="2">
    <source>
        <dbReference type="ARBA" id="ARBA00004286"/>
    </source>
</evidence>
<dbReference type="EMBL" id="OU963894">
    <property type="protein sequence ID" value="CAH0397009.1"/>
    <property type="molecule type" value="Genomic_DNA"/>
</dbReference>